<dbReference type="AlphaFoldDB" id="G8R6B0"/>
<dbReference type="PATRIC" id="fig|926562.3.peg.2373"/>
<keyword evidence="3 6" id="KW-0658">Purine biosynthesis</keyword>
<organism evidence="8 9">
    <name type="scientific">Owenweeksia hongkongensis (strain DSM 17368 / CIP 108786 / JCM 12287 / NRRL B-23963 / UST20020801)</name>
    <dbReference type="NCBI Taxonomy" id="926562"/>
    <lineage>
        <taxon>Bacteria</taxon>
        <taxon>Pseudomonadati</taxon>
        <taxon>Bacteroidota</taxon>
        <taxon>Flavobacteriia</taxon>
        <taxon>Flavobacteriales</taxon>
        <taxon>Owenweeksiaceae</taxon>
        <taxon>Owenweeksia</taxon>
    </lineage>
</organism>
<dbReference type="eggNOG" id="COG0299">
    <property type="taxonomic scope" value="Bacteria"/>
</dbReference>
<dbReference type="InterPro" id="IPR001555">
    <property type="entry name" value="GART_AS"/>
</dbReference>
<accession>G8R6B0</accession>
<comment type="similarity">
    <text evidence="4 6">Belongs to the GART family.</text>
</comment>
<dbReference type="GO" id="GO:0004644">
    <property type="term" value="F:phosphoribosylglycinamide formyltransferase activity"/>
    <property type="evidence" value="ECO:0007669"/>
    <property type="project" value="UniProtKB-UniRule"/>
</dbReference>
<comment type="pathway">
    <text evidence="1 6">Purine metabolism; IMP biosynthesis via de novo pathway; N(2)-formyl-N(1)-(5-phospho-D-ribosyl)glycinamide from N(1)-(5-phospho-D-ribosyl)glycinamide (10-formyl THF route): step 1/1.</text>
</comment>
<comment type="function">
    <text evidence="6">Catalyzes the transfer of a formyl group from 10-formyltetrahydrofolate to 5-phospho-ribosyl-glycinamide (GAR), producing 5-phospho-ribosyl-N-formylglycinamide (FGAR) and tetrahydrofolate.</text>
</comment>
<evidence type="ECO:0000256" key="3">
    <source>
        <dbReference type="ARBA" id="ARBA00022755"/>
    </source>
</evidence>
<evidence type="ECO:0000313" key="9">
    <source>
        <dbReference type="Proteomes" id="UP000005631"/>
    </source>
</evidence>
<comment type="caution">
    <text evidence="6">Lacks conserved residue(s) required for the propagation of feature annotation.</text>
</comment>
<feature type="binding site" evidence="6">
    <location>
        <position position="58"/>
    </location>
    <ligand>
        <name>(6R)-10-formyltetrahydrofolate</name>
        <dbReference type="ChEBI" id="CHEBI:195366"/>
    </ligand>
</feature>
<keyword evidence="2 6" id="KW-0808">Transferase</keyword>
<dbReference type="RefSeq" id="WP_014202679.1">
    <property type="nucleotide sequence ID" value="NC_016599.1"/>
</dbReference>
<dbReference type="Gene3D" id="3.40.50.170">
    <property type="entry name" value="Formyl transferase, N-terminal domain"/>
    <property type="match status" value="1"/>
</dbReference>
<dbReference type="PANTHER" id="PTHR43369:SF2">
    <property type="entry name" value="PHOSPHORIBOSYLGLYCINAMIDE FORMYLTRANSFERASE"/>
    <property type="match status" value="1"/>
</dbReference>
<evidence type="ECO:0000256" key="5">
    <source>
        <dbReference type="ARBA" id="ARBA00047664"/>
    </source>
</evidence>
<name>G8R6B0_OWEHD</name>
<dbReference type="Proteomes" id="UP000005631">
    <property type="component" value="Chromosome"/>
</dbReference>
<evidence type="ECO:0000256" key="6">
    <source>
        <dbReference type="HAMAP-Rule" id="MF_01930"/>
    </source>
</evidence>
<evidence type="ECO:0000256" key="1">
    <source>
        <dbReference type="ARBA" id="ARBA00005054"/>
    </source>
</evidence>
<dbReference type="InterPro" id="IPR002376">
    <property type="entry name" value="Formyl_transf_N"/>
</dbReference>
<dbReference type="GO" id="GO:0006189">
    <property type="term" value="P:'de novo' IMP biosynthetic process"/>
    <property type="evidence" value="ECO:0007669"/>
    <property type="project" value="UniProtKB-UniRule"/>
</dbReference>
<dbReference type="EC" id="2.1.2.2" evidence="6"/>
<dbReference type="HAMAP" id="MF_01930">
    <property type="entry name" value="PurN"/>
    <property type="match status" value="1"/>
</dbReference>
<feature type="domain" description="Formyl transferase N-terminal" evidence="7">
    <location>
        <begin position="2"/>
        <end position="181"/>
    </location>
</feature>
<dbReference type="KEGG" id="oho:Oweho_2359"/>
<dbReference type="Pfam" id="PF00551">
    <property type="entry name" value="Formyl_trans_N"/>
    <property type="match status" value="1"/>
</dbReference>
<dbReference type="STRING" id="926562.Oweho_2359"/>
<dbReference type="CDD" id="cd08645">
    <property type="entry name" value="FMT_core_GART"/>
    <property type="match status" value="1"/>
</dbReference>
<evidence type="ECO:0000256" key="2">
    <source>
        <dbReference type="ARBA" id="ARBA00022679"/>
    </source>
</evidence>
<feature type="binding site" evidence="6">
    <location>
        <position position="101"/>
    </location>
    <ligand>
        <name>(6R)-10-formyltetrahydrofolate</name>
        <dbReference type="ChEBI" id="CHEBI:195366"/>
    </ligand>
</feature>
<dbReference type="HOGENOM" id="CLU_038395_1_3_10"/>
<reference evidence="8 9" key="1">
    <citation type="journal article" date="2012" name="Stand. Genomic Sci.">
        <title>Genome sequence of the orange-pigmented seawater bacterium Owenweeksia hongkongensis type strain (UST20020801(T)).</title>
        <authorList>
            <person name="Riedel T."/>
            <person name="Held B."/>
            <person name="Nolan M."/>
            <person name="Lucas S."/>
            <person name="Lapidus A."/>
            <person name="Tice H."/>
            <person name="Del Rio T.G."/>
            <person name="Cheng J.F."/>
            <person name="Han C."/>
            <person name="Tapia R."/>
            <person name="Goodwin L.A."/>
            <person name="Pitluck S."/>
            <person name="Liolios K."/>
            <person name="Mavromatis K."/>
            <person name="Pagani I."/>
            <person name="Ivanova N."/>
            <person name="Mikhailova N."/>
            <person name="Pati A."/>
            <person name="Chen A."/>
            <person name="Palaniappan K."/>
            <person name="Rohde M."/>
            <person name="Tindall B.J."/>
            <person name="Detter J.C."/>
            <person name="Goker M."/>
            <person name="Woyke T."/>
            <person name="Bristow J."/>
            <person name="Eisen J.A."/>
            <person name="Markowitz V."/>
            <person name="Hugenholtz P."/>
            <person name="Klenk H.P."/>
            <person name="Kyrpides N.C."/>
        </authorList>
    </citation>
    <scope>NUCLEOTIDE SEQUENCE</scope>
    <source>
        <strain evidence="9">DSM 17368 / JCM 12287 / NRRL B-23963</strain>
    </source>
</reference>
<dbReference type="PROSITE" id="PS00373">
    <property type="entry name" value="GART"/>
    <property type="match status" value="1"/>
</dbReference>
<dbReference type="SUPFAM" id="SSF53328">
    <property type="entry name" value="Formyltransferase"/>
    <property type="match status" value="1"/>
</dbReference>
<dbReference type="GO" id="GO:0005829">
    <property type="term" value="C:cytosol"/>
    <property type="evidence" value="ECO:0007669"/>
    <property type="project" value="TreeGrafter"/>
</dbReference>
<dbReference type="PANTHER" id="PTHR43369">
    <property type="entry name" value="PHOSPHORIBOSYLGLYCINAMIDE FORMYLTRANSFERASE"/>
    <property type="match status" value="1"/>
</dbReference>
<feature type="site" description="Raises pKa of active site His" evidence="6">
    <location>
        <position position="144"/>
    </location>
</feature>
<evidence type="ECO:0000259" key="7">
    <source>
        <dbReference type="Pfam" id="PF00551"/>
    </source>
</evidence>
<comment type="catalytic activity">
    <reaction evidence="5 6">
        <text>N(1)-(5-phospho-beta-D-ribosyl)glycinamide + (6R)-10-formyltetrahydrofolate = N(2)-formyl-N(1)-(5-phospho-beta-D-ribosyl)glycinamide + (6S)-5,6,7,8-tetrahydrofolate + H(+)</text>
        <dbReference type="Rhea" id="RHEA:15053"/>
        <dbReference type="ChEBI" id="CHEBI:15378"/>
        <dbReference type="ChEBI" id="CHEBI:57453"/>
        <dbReference type="ChEBI" id="CHEBI:143788"/>
        <dbReference type="ChEBI" id="CHEBI:147286"/>
        <dbReference type="ChEBI" id="CHEBI:195366"/>
        <dbReference type="EC" id="2.1.2.2"/>
    </reaction>
</comment>
<feature type="binding site" evidence="6">
    <location>
        <begin position="12"/>
        <end position="14"/>
    </location>
    <ligand>
        <name>N(1)-(5-phospho-beta-D-ribosyl)glycinamide</name>
        <dbReference type="ChEBI" id="CHEBI:143788"/>
    </ligand>
</feature>
<evidence type="ECO:0000313" key="8">
    <source>
        <dbReference type="EMBL" id="AEV33330.1"/>
    </source>
</evidence>
<gene>
    <name evidence="6" type="primary">purN</name>
    <name evidence="8" type="ordered locus">Oweho_2359</name>
</gene>
<feature type="active site" description="Proton donor" evidence="6">
    <location>
        <position position="103"/>
    </location>
</feature>
<dbReference type="EMBL" id="CP003156">
    <property type="protein sequence ID" value="AEV33330.1"/>
    <property type="molecule type" value="Genomic_DNA"/>
</dbReference>
<dbReference type="UniPathway" id="UPA00074">
    <property type="reaction ID" value="UER00126"/>
</dbReference>
<keyword evidence="9" id="KW-1185">Reference proteome</keyword>
<sequence>MKRIAVFASGNGTNTEGIVNYFEDSDLARVFVVFCNRKNAGVVDRARLLGVRCIVFSKEGLQNGEVLAKLKEYKIDMIVLAGFLLKVPSDIIQQFPDRIINLHPALLPDYGGDGMYGMHVHEAVVENEEEETGITIHYVNDDYDEGEIIFQETVEVDYEDTPEDVQYKVQQLEHKHYPEVIEYVIKDLD</sequence>
<proteinExistence type="inferred from homology"/>
<protein>
    <recommendedName>
        <fullName evidence="6">Phosphoribosylglycinamide formyltransferase</fullName>
        <ecNumber evidence="6">2.1.2.2</ecNumber>
    </recommendedName>
    <alternativeName>
        <fullName evidence="6">5'-phosphoribosylglycinamide transformylase</fullName>
    </alternativeName>
    <alternativeName>
        <fullName evidence="6">GAR transformylase</fullName>
        <shortName evidence="6">GART</shortName>
    </alternativeName>
</protein>
<dbReference type="OrthoDB" id="9806170at2"/>
<evidence type="ECO:0000256" key="4">
    <source>
        <dbReference type="ARBA" id="ARBA00038440"/>
    </source>
</evidence>
<dbReference type="InterPro" id="IPR036477">
    <property type="entry name" value="Formyl_transf_N_sf"/>
</dbReference>
<dbReference type="InterPro" id="IPR004607">
    <property type="entry name" value="GART"/>
</dbReference>